<dbReference type="Pfam" id="PF06042">
    <property type="entry name" value="NTP_transf_6"/>
    <property type="match status" value="1"/>
</dbReference>
<reference evidence="1 2" key="1">
    <citation type="submission" date="2016-10" db="EMBL/GenBank/DDBJ databases">
        <title>Draft Genome sequence of Alkanindiges sp. strain H1.</title>
        <authorList>
            <person name="Subhash Y."/>
            <person name="Lee S."/>
        </authorList>
    </citation>
    <scope>NUCLEOTIDE SEQUENCE [LARGE SCALE GENOMIC DNA]</scope>
    <source>
        <strain evidence="1 2">H1</strain>
    </source>
</reference>
<gene>
    <name evidence="1" type="ORF">BKE30_01545</name>
</gene>
<evidence type="ECO:0008006" key="3">
    <source>
        <dbReference type="Google" id="ProtNLM"/>
    </source>
</evidence>
<dbReference type="AlphaFoldDB" id="A0A1S8CYU9"/>
<dbReference type="STRING" id="1907941.BKE30_01545"/>
<evidence type="ECO:0000313" key="2">
    <source>
        <dbReference type="Proteomes" id="UP000192132"/>
    </source>
</evidence>
<accession>A0A1S8CYU9</accession>
<protein>
    <recommendedName>
        <fullName evidence="3">Nitrate reductase</fullName>
    </recommendedName>
</protein>
<sequence length="188" mass="22507">MDELRYQAQLIQWLLQDQQRMQILQIAANFCQKNHLNDWCLGAGFVRNLVWDHLHHYIDAVPLNDIDLIYFNPANLLESTDLQFEQELRKQFNINWSVKNQARMHRRNNDLPYKNTANAMSYWPEMETAVGVLIRQNRLEIIAPFGLASLFAGHITLNPKRPKLEIFQQRIQHKRWLEKWPKLQIKLH</sequence>
<dbReference type="PANTHER" id="PTHR39166:SF1">
    <property type="entry name" value="BLL1166 PROTEIN"/>
    <property type="match status" value="1"/>
</dbReference>
<proteinExistence type="predicted"/>
<evidence type="ECO:0000313" key="1">
    <source>
        <dbReference type="EMBL" id="ONG42035.1"/>
    </source>
</evidence>
<dbReference type="EMBL" id="MLCN01000004">
    <property type="protein sequence ID" value="ONG42035.1"/>
    <property type="molecule type" value="Genomic_DNA"/>
</dbReference>
<name>A0A1S8CYU9_9GAMM</name>
<dbReference type="PANTHER" id="PTHR39166">
    <property type="entry name" value="BLL1166 PROTEIN"/>
    <property type="match status" value="1"/>
</dbReference>
<organism evidence="1 2">
    <name type="scientific">Alkanindiges hydrocarboniclasticus</name>
    <dbReference type="NCBI Taxonomy" id="1907941"/>
    <lineage>
        <taxon>Bacteria</taxon>
        <taxon>Pseudomonadati</taxon>
        <taxon>Pseudomonadota</taxon>
        <taxon>Gammaproteobacteria</taxon>
        <taxon>Moraxellales</taxon>
        <taxon>Moraxellaceae</taxon>
        <taxon>Alkanindiges</taxon>
    </lineage>
</organism>
<comment type="caution">
    <text evidence="1">The sequence shown here is derived from an EMBL/GenBank/DDBJ whole genome shotgun (WGS) entry which is preliminary data.</text>
</comment>
<dbReference type="Proteomes" id="UP000192132">
    <property type="component" value="Unassembled WGS sequence"/>
</dbReference>
<keyword evidence="2" id="KW-1185">Reference proteome</keyword>
<dbReference type="InterPro" id="IPR009267">
    <property type="entry name" value="NTP_transf_6"/>
</dbReference>